<evidence type="ECO:0000313" key="2">
    <source>
        <dbReference type="Proteomes" id="UP000714275"/>
    </source>
</evidence>
<evidence type="ECO:0000313" key="1">
    <source>
        <dbReference type="EMBL" id="KAG1772538.1"/>
    </source>
</evidence>
<name>A0A9P6ZMH8_9AGAM</name>
<keyword evidence="2" id="KW-1185">Reference proteome</keyword>
<proteinExistence type="predicted"/>
<reference evidence="1" key="1">
    <citation type="journal article" date="2020" name="New Phytol.">
        <title>Comparative genomics reveals dynamic genome evolution in host specialist ectomycorrhizal fungi.</title>
        <authorList>
            <person name="Lofgren L.A."/>
            <person name="Nguyen N.H."/>
            <person name="Vilgalys R."/>
            <person name="Ruytinx J."/>
            <person name="Liao H.L."/>
            <person name="Branco S."/>
            <person name="Kuo A."/>
            <person name="LaButti K."/>
            <person name="Lipzen A."/>
            <person name="Andreopoulos W."/>
            <person name="Pangilinan J."/>
            <person name="Riley R."/>
            <person name="Hundley H."/>
            <person name="Na H."/>
            <person name="Barry K."/>
            <person name="Grigoriev I.V."/>
            <person name="Stajich J.E."/>
            <person name="Kennedy P.G."/>
        </authorList>
    </citation>
    <scope>NUCLEOTIDE SEQUENCE</scope>
    <source>
        <strain evidence="1">DOB743</strain>
    </source>
</reference>
<sequence>MPRHKFMLVDFVLKFPEGHLSLVCAILGEADILTSQAICHAAKCIYQRQYLARSTIQRRALSEDVRVTSRSLRMVTSPKLCIKGELVHERTAILVSHRVQLCLTGTSYVVTLDDGLVTALPSPIIARQDGPTSISSLSLRNSCNETTVDLHSF</sequence>
<dbReference type="OrthoDB" id="2692584at2759"/>
<protein>
    <submittedName>
        <fullName evidence="1">Uncharacterized protein</fullName>
    </submittedName>
</protein>
<comment type="caution">
    <text evidence="1">The sequence shown here is derived from an EMBL/GenBank/DDBJ whole genome shotgun (WGS) entry which is preliminary data.</text>
</comment>
<dbReference type="AlphaFoldDB" id="A0A9P6ZMH8"/>
<dbReference type="EMBL" id="JABBWD010000053">
    <property type="protein sequence ID" value="KAG1772538.1"/>
    <property type="molecule type" value="Genomic_DNA"/>
</dbReference>
<organism evidence="1 2">
    <name type="scientific">Suillus placidus</name>
    <dbReference type="NCBI Taxonomy" id="48579"/>
    <lineage>
        <taxon>Eukaryota</taxon>
        <taxon>Fungi</taxon>
        <taxon>Dikarya</taxon>
        <taxon>Basidiomycota</taxon>
        <taxon>Agaricomycotina</taxon>
        <taxon>Agaricomycetes</taxon>
        <taxon>Agaricomycetidae</taxon>
        <taxon>Boletales</taxon>
        <taxon>Suillineae</taxon>
        <taxon>Suillaceae</taxon>
        <taxon>Suillus</taxon>
    </lineage>
</organism>
<accession>A0A9P6ZMH8</accession>
<gene>
    <name evidence="1" type="ORF">EV702DRAFT_1048657</name>
</gene>
<dbReference type="Proteomes" id="UP000714275">
    <property type="component" value="Unassembled WGS sequence"/>
</dbReference>